<proteinExistence type="predicted"/>
<dbReference type="Gene3D" id="3.50.50.60">
    <property type="entry name" value="FAD/NAD(P)-binding domain"/>
    <property type="match status" value="1"/>
</dbReference>
<gene>
    <name evidence="2" type="ORF">PHSY_001127</name>
</gene>
<reference evidence="3" key="1">
    <citation type="journal article" date="2013" name="Genome Announc.">
        <title>Draft genome sequence of the basidiomycetous yeast-like fungus Pseudozyma hubeiensis SY62, which produces an abundant amount of the biosurfactant mannosylerythritol lipids.</title>
        <authorList>
            <person name="Konishi M."/>
            <person name="Hatada Y."/>
            <person name="Horiuchi J."/>
        </authorList>
    </citation>
    <scope>NUCLEOTIDE SEQUENCE [LARGE SCALE GENOMIC DNA]</scope>
    <source>
        <strain evidence="3">SY62</strain>
    </source>
</reference>
<evidence type="ECO:0000256" key="1">
    <source>
        <dbReference type="SAM" id="MobiDB-lite"/>
    </source>
</evidence>
<keyword evidence="3" id="KW-1185">Reference proteome</keyword>
<dbReference type="RefSeq" id="XP_012187149.1">
    <property type="nucleotide sequence ID" value="XM_012331759.1"/>
</dbReference>
<evidence type="ECO:0000313" key="2">
    <source>
        <dbReference type="EMBL" id="GAC93562.1"/>
    </source>
</evidence>
<sequence>MLPPHRKTPDTLIMPEDFEAESSCTSSCDSAAAPTSRLLEPDTDATAHFDLVIIGAGPAALAVVSRILESRPAALYTEDEHRHLHFTHRRKPALLPSKVAKTSTSSNRTISKTLQDDTRRREQKTGKGLWNLKSDDGDLCGCDGRIKILVIDKLGEGFMGLWRRNFSALGITHLRSPMFFHPDASDFDALIAYANQQGQAGEGTPDQVIGMIEGRLAAGGKPNTAKGRSCRRRSKDQRSPSLVEAPDVASAHKCETQESRLPDLIEILGVVGKEKSKHKRKQMHNAGAAAATNTKVHVNERDRRDYFTPSSALFDSFTHQLERRYRVQSNEGCLAETWPRVSQFFEHGVDGDIEPSESSGEESAGPEDSPVTTLKGIVQDLVWFDGSKETIQDDFGNHSPGFLLSLADSPEPQSSRTIISAKAVVSAVAFGGVPMLPSYLTATPSHSISAPPPPACGPGWMHSSCLANLPFPVPPSSSPAHQRRMVVVGGGLTSAQIVVRALENGYDKVILLTRGHLKSKPFDVDLGWVGRYSNFLKMQFWQNDDVQERLNMLRAARNGGSVTPTYAKLLARLQALGKVEIWTHTTIASADYGSASTADTDNRDNAAGDKRWSLTLRTSTDGGKLTSMTSDYLLLATGAKIDFGALPFLRHLQTTHPIRLAGGLPVLTADLEYRRDVPLFVTGAYAGLQIGPAAGNLGGMRDSADRIANRLLELLSLPQGVVPGVVSLPETVVPRSTVAGAVKVEEEERREVDSSQVKTSRKDRVKVGKGSAFTHFNFDVLSIEA</sequence>
<feature type="compositionally biased region" description="Basic and acidic residues" evidence="1">
    <location>
        <begin position="114"/>
        <end position="125"/>
    </location>
</feature>
<dbReference type="Proteomes" id="UP000014071">
    <property type="component" value="Unassembled WGS sequence"/>
</dbReference>
<dbReference type="AlphaFoldDB" id="R9NY85"/>
<dbReference type="PANTHER" id="PTHR38663">
    <property type="match status" value="1"/>
</dbReference>
<protein>
    <submittedName>
        <fullName evidence="2">FAD binding domain protein</fullName>
    </submittedName>
</protein>
<dbReference type="GeneID" id="24106428"/>
<feature type="region of interest" description="Disordered" evidence="1">
    <location>
        <begin position="98"/>
        <end position="125"/>
    </location>
</feature>
<feature type="region of interest" description="Disordered" evidence="1">
    <location>
        <begin position="218"/>
        <end position="250"/>
    </location>
</feature>
<dbReference type="eggNOG" id="ENOG502QPIW">
    <property type="taxonomic scope" value="Eukaryota"/>
</dbReference>
<dbReference type="EMBL" id="DF238776">
    <property type="protein sequence ID" value="GAC93562.1"/>
    <property type="molecule type" value="Genomic_DNA"/>
</dbReference>
<organism evidence="2 3">
    <name type="scientific">Pseudozyma hubeiensis (strain SY62)</name>
    <name type="common">Yeast</name>
    <dbReference type="NCBI Taxonomy" id="1305764"/>
    <lineage>
        <taxon>Eukaryota</taxon>
        <taxon>Fungi</taxon>
        <taxon>Dikarya</taxon>
        <taxon>Basidiomycota</taxon>
        <taxon>Ustilaginomycotina</taxon>
        <taxon>Ustilaginomycetes</taxon>
        <taxon>Ustilaginales</taxon>
        <taxon>Ustilaginaceae</taxon>
        <taxon>Pseudozyma</taxon>
    </lineage>
</organism>
<dbReference type="OrthoDB" id="76038at2759"/>
<dbReference type="InterPro" id="IPR036188">
    <property type="entry name" value="FAD/NAD-bd_sf"/>
</dbReference>
<dbReference type="SUPFAM" id="SSF51905">
    <property type="entry name" value="FAD/NAD(P)-binding domain"/>
    <property type="match status" value="1"/>
</dbReference>
<dbReference type="PANTHER" id="PTHR38663:SF1">
    <property type="entry name" value="L-ORNITHINE N(5)-MONOOXYGENASE"/>
    <property type="match status" value="1"/>
</dbReference>
<evidence type="ECO:0000313" key="3">
    <source>
        <dbReference type="Proteomes" id="UP000014071"/>
    </source>
</evidence>
<feature type="compositionally biased region" description="Polar residues" evidence="1">
    <location>
        <begin position="100"/>
        <end position="113"/>
    </location>
</feature>
<dbReference type="HOGENOM" id="CLU_014633_1_1_1"/>
<name>R9NY85_PSEHS</name>
<feature type="compositionally biased region" description="Low complexity" evidence="1">
    <location>
        <begin position="356"/>
        <end position="370"/>
    </location>
</feature>
<accession>R9NY85</accession>
<feature type="region of interest" description="Disordered" evidence="1">
    <location>
        <begin position="349"/>
        <end position="371"/>
    </location>
</feature>